<accession>A0AAU8DM83</accession>
<name>A0AAU8DM83_9ACTN</name>
<reference evidence="1" key="1">
    <citation type="submission" date="2024-05" db="EMBL/GenBank/DDBJ databases">
        <authorList>
            <person name="Cai S.Y."/>
            <person name="Jin L.M."/>
            <person name="Li H.R."/>
        </authorList>
    </citation>
    <scope>NUCLEOTIDE SEQUENCE</scope>
    <source>
        <strain evidence="1">A5-74</strain>
    </source>
</reference>
<sequence length="170" mass="18650">MTSTLETIDVSCVPPVLILKNDREILNPDGHEPRDVATFTRDLEAPGSGGTFVPDYSPGTVQTQLLAGPKGETPVEEVPGWEEDPSNHLLRIRTRITCDVCPYTFVAVDFTQSSTDPGLVALLQYVTQNHRLRIADRRSAVTLQQLNAAMDPRQVGGWFHPSGPGRVAHH</sequence>
<protein>
    <submittedName>
        <fullName evidence="1">Uncharacterized protein</fullName>
    </submittedName>
</protein>
<proteinExistence type="predicted"/>
<evidence type="ECO:0000313" key="1">
    <source>
        <dbReference type="EMBL" id="XCG62322.1"/>
    </source>
</evidence>
<dbReference type="AlphaFoldDB" id="A0AAU8DM83"/>
<organism evidence="1">
    <name type="scientific">Nakamurella sp. A5-74</name>
    <dbReference type="NCBI Taxonomy" id="3158264"/>
    <lineage>
        <taxon>Bacteria</taxon>
        <taxon>Bacillati</taxon>
        <taxon>Actinomycetota</taxon>
        <taxon>Actinomycetes</taxon>
        <taxon>Nakamurellales</taxon>
        <taxon>Nakamurellaceae</taxon>
        <taxon>Nakamurella</taxon>
    </lineage>
</organism>
<dbReference type="EMBL" id="CP159218">
    <property type="protein sequence ID" value="XCG62322.1"/>
    <property type="molecule type" value="Genomic_DNA"/>
</dbReference>
<dbReference type="RefSeq" id="WP_353647937.1">
    <property type="nucleotide sequence ID" value="NZ_CP159218.1"/>
</dbReference>
<gene>
    <name evidence="1" type="ORF">ABLG96_13755</name>
</gene>